<accession>A0A1H9W4Z1</accession>
<name>A0A1H9W4Z1_BUTFI</name>
<dbReference type="EMBL" id="FOGJ01000027">
    <property type="protein sequence ID" value="SES28747.1"/>
    <property type="molecule type" value="Genomic_DNA"/>
</dbReference>
<dbReference type="Proteomes" id="UP000182584">
    <property type="component" value="Unassembled WGS sequence"/>
</dbReference>
<dbReference type="AlphaFoldDB" id="A0A1H9W4Z1"/>
<protein>
    <submittedName>
        <fullName evidence="1">Uncharacterized protein</fullName>
    </submittedName>
</protein>
<dbReference type="RefSeq" id="WP_074758101.1">
    <property type="nucleotide sequence ID" value="NZ_FOGJ01000027.1"/>
</dbReference>
<evidence type="ECO:0000313" key="2">
    <source>
        <dbReference type="Proteomes" id="UP000182584"/>
    </source>
</evidence>
<gene>
    <name evidence="1" type="ORF">SAMN04487884_12710</name>
</gene>
<evidence type="ECO:0000313" key="1">
    <source>
        <dbReference type="EMBL" id="SES28747.1"/>
    </source>
</evidence>
<proteinExistence type="predicted"/>
<dbReference type="OrthoDB" id="6649701at2"/>
<organism evidence="1 2">
    <name type="scientific">Butyrivibrio fibrisolvens</name>
    <dbReference type="NCBI Taxonomy" id="831"/>
    <lineage>
        <taxon>Bacteria</taxon>
        <taxon>Bacillati</taxon>
        <taxon>Bacillota</taxon>
        <taxon>Clostridia</taxon>
        <taxon>Lachnospirales</taxon>
        <taxon>Lachnospiraceae</taxon>
        <taxon>Butyrivibrio</taxon>
    </lineage>
</organism>
<sequence length="257" mass="29995">MANTKEYDSFKTQDGIVIYLYQAINANGEWNNLYAKHPIFCPECGVAPLKFTSKTSSHCAYLSSMPIPPNTEHSDDCSHRYRTIGKRGAKEFYDNCTDDQATDKINACINLLKRRNFIMAIGDADTYPHHPKLYVPQNCNSKVENRRLRTWSFYSIYKLDEEDMGIPIVFYGNVFLSFERVKSKTSDFEFNVLKVISIYNNRHQLQSIFLGQQEIDVEENHPYLFSMLGIIEKNGKYNNVKFYNQYHPLFRIEDPDD</sequence>
<reference evidence="1 2" key="1">
    <citation type="submission" date="2016-10" db="EMBL/GenBank/DDBJ databases">
        <authorList>
            <person name="de Groot N.N."/>
        </authorList>
    </citation>
    <scope>NUCLEOTIDE SEQUENCE [LARGE SCALE GENOMIC DNA]</scope>
    <source>
        <strain evidence="1 2">AR40</strain>
    </source>
</reference>